<dbReference type="SUPFAM" id="SSF56112">
    <property type="entry name" value="Protein kinase-like (PK-like)"/>
    <property type="match status" value="1"/>
</dbReference>
<comment type="caution">
    <text evidence="1">The sequence shown here is derived from an EMBL/GenBank/DDBJ whole genome shotgun (WGS) entry which is preliminary data.</text>
</comment>
<proteinExistence type="predicted"/>
<evidence type="ECO:0000313" key="1">
    <source>
        <dbReference type="EMBL" id="PWY91638.1"/>
    </source>
</evidence>
<keyword evidence="2" id="KW-1185">Reference proteome</keyword>
<dbReference type="STRING" id="1450535.A0A317X3V1"/>
<dbReference type="Gene3D" id="1.10.510.10">
    <property type="entry name" value="Transferase(Phosphotransferase) domain 1"/>
    <property type="match status" value="1"/>
</dbReference>
<protein>
    <recommendedName>
        <fullName evidence="3">Protein kinase domain-containing protein</fullName>
    </recommendedName>
</protein>
<gene>
    <name evidence="1" type="ORF">BO94DRAFT_623054</name>
</gene>
<dbReference type="GeneID" id="37119265"/>
<dbReference type="InterPro" id="IPR011009">
    <property type="entry name" value="Kinase-like_dom_sf"/>
</dbReference>
<accession>A0A317X3V1</accession>
<reference evidence="1 2" key="1">
    <citation type="submission" date="2016-12" db="EMBL/GenBank/DDBJ databases">
        <title>The genomes of Aspergillus section Nigri reveals drivers in fungal speciation.</title>
        <authorList>
            <consortium name="DOE Joint Genome Institute"/>
            <person name="Vesth T.C."/>
            <person name="Nybo J."/>
            <person name="Theobald S."/>
            <person name="Brandl J."/>
            <person name="Frisvad J.C."/>
            <person name="Nielsen K.F."/>
            <person name="Lyhne E.K."/>
            <person name="Kogle M.E."/>
            <person name="Kuo A."/>
            <person name="Riley R."/>
            <person name="Clum A."/>
            <person name="Nolan M."/>
            <person name="Lipzen A."/>
            <person name="Salamov A."/>
            <person name="Henrissat B."/>
            <person name="Wiebenga A."/>
            <person name="De Vries R.P."/>
            <person name="Grigoriev I.V."/>
            <person name="Mortensen U.H."/>
            <person name="Andersen M.R."/>
            <person name="Baker S.E."/>
        </authorList>
    </citation>
    <scope>NUCLEOTIDE SEQUENCE [LARGE SCALE GENOMIC DNA]</scope>
    <source>
        <strain evidence="1 2">CBS 115572</strain>
    </source>
</reference>
<evidence type="ECO:0008006" key="3">
    <source>
        <dbReference type="Google" id="ProtNLM"/>
    </source>
</evidence>
<name>A0A317X3V1_9EURO</name>
<dbReference type="AlphaFoldDB" id="A0A317X3V1"/>
<sequence>MEFDKILPSEIIFEKKLVRSKYSSIFLITLRTHLCIMKVHHGRHPPQPYDAVDREFDIHVREYTAYRRLQSKGLCGRIVPHLLGRLYKFNPSLCTPHLDHFTRDEYPPSAIFIEYIPGMEVIGLHNFSETRMDNFITGIQAIHQALVLHGDTKPRNMMVLKNEPERIMWIDFDRAETYDEDSITDRQRGFLAEEADIVQDLKDCFREDCITGVLKEAYLFYC</sequence>
<dbReference type="OrthoDB" id="4185642at2759"/>
<evidence type="ECO:0000313" key="2">
    <source>
        <dbReference type="Proteomes" id="UP000246702"/>
    </source>
</evidence>
<dbReference type="Proteomes" id="UP000246702">
    <property type="component" value="Unassembled WGS sequence"/>
</dbReference>
<dbReference type="RefSeq" id="XP_025469366.1">
    <property type="nucleotide sequence ID" value="XM_025617122.1"/>
</dbReference>
<organism evidence="1 2">
    <name type="scientific">Aspergillus sclerotioniger CBS 115572</name>
    <dbReference type="NCBI Taxonomy" id="1450535"/>
    <lineage>
        <taxon>Eukaryota</taxon>
        <taxon>Fungi</taxon>
        <taxon>Dikarya</taxon>
        <taxon>Ascomycota</taxon>
        <taxon>Pezizomycotina</taxon>
        <taxon>Eurotiomycetes</taxon>
        <taxon>Eurotiomycetidae</taxon>
        <taxon>Eurotiales</taxon>
        <taxon>Aspergillaceae</taxon>
        <taxon>Aspergillus</taxon>
        <taxon>Aspergillus subgen. Circumdati</taxon>
    </lineage>
</organism>
<dbReference type="EMBL" id="MSFK01000009">
    <property type="protein sequence ID" value="PWY91638.1"/>
    <property type="molecule type" value="Genomic_DNA"/>
</dbReference>